<dbReference type="RefSeq" id="XP_033458060.1">
    <property type="nucleotide sequence ID" value="XM_033602286.1"/>
</dbReference>
<evidence type="ECO:0000313" key="9">
    <source>
        <dbReference type="RefSeq" id="XP_033458060.1"/>
    </source>
</evidence>
<evidence type="ECO:0000256" key="7">
    <source>
        <dbReference type="SAM" id="Phobius"/>
    </source>
</evidence>
<reference evidence="9" key="3">
    <citation type="submission" date="2025-08" db="UniProtKB">
        <authorList>
            <consortium name="RefSeq"/>
        </authorList>
    </citation>
    <scope>IDENTIFICATION</scope>
    <source>
        <strain evidence="9">CBS 342.82</strain>
    </source>
</reference>
<sequence>MFKNVPWATGAGPGAGKQNSQGEDGQSLTTVLRISEQRSALTLLVADCMQAMHQSIVDVFDATQTGEQVEKLVDIDDTTAPSASEVVANSDMIRQEKSAKELASREQEINAASMQSLKAAALRHFEEWHSSVIQRIGEVVNARDANDSQQQETTSSVGEVPTSTSAALEQDKSHHDENIQIALRKLYPPVENTLRELPEAKRALIVHSILLLLLSLEHYQAPSRILLLRLTVSLDLPIYLATSDENKIARGLLTAAENLNADNETKKRADDNQGSRKWQVGLAAVAGAALIGVTGGLAAPLLAAGVGSVMGGLGLGATAAAGYLGTLAGSSILVGGLFGAYGGRMTSQMMDQYAREVEDFAFVPVRAPTAAIKATNETRRLRVAIGVSGWLTNPKEVYEPWRVLGTDIETFALRFELESLMGLGNAMTSMVKSFAWGYAKSEIIKRTVFASLTAGLWPLALLKVGRVIDNPFSVAHFRAIKAGEVLADALINKAQGERPVTLIGYSLGGKVIYTCLQKLAERKAFGLVESVVFVGTPASSASADWRKIRSVVSGRVVNVYSTKDYILGFLYRSQSIQYGIAGLQAIQGVAGVENVDVSDIVSGHTSYRFLNGTILDRIGFENIDPEELALEKAALKEQEAKEARDRANDEQKELAKGASTAGSEKDISEDAINALEKDIAQQNERSYVGWAQDQLISAGASASGAYQKATSMWQQKQKRSAGPSPGQDTDNATVKSTQDGLGNLSVQDQKSMI</sequence>
<evidence type="ECO:0000256" key="3">
    <source>
        <dbReference type="ARBA" id="ARBA00022692"/>
    </source>
</evidence>
<feature type="compositionally biased region" description="Polar residues" evidence="6">
    <location>
        <begin position="17"/>
        <end position="26"/>
    </location>
</feature>
<dbReference type="Proteomes" id="UP000504637">
    <property type="component" value="Unplaced"/>
</dbReference>
<dbReference type="InterPro" id="IPR007941">
    <property type="entry name" value="DUF726"/>
</dbReference>
<evidence type="ECO:0000256" key="6">
    <source>
        <dbReference type="SAM" id="MobiDB-lite"/>
    </source>
</evidence>
<proteinExistence type="inferred from homology"/>
<dbReference type="GO" id="GO:0016020">
    <property type="term" value="C:membrane"/>
    <property type="evidence" value="ECO:0007669"/>
    <property type="project" value="UniProtKB-SubCell"/>
</dbReference>
<feature type="transmembrane region" description="Helical" evidence="7">
    <location>
        <begin position="280"/>
        <end position="303"/>
    </location>
</feature>
<dbReference type="Gene3D" id="3.40.50.1820">
    <property type="entry name" value="alpha/beta hydrolase"/>
    <property type="match status" value="1"/>
</dbReference>
<evidence type="ECO:0000256" key="1">
    <source>
        <dbReference type="ARBA" id="ARBA00004141"/>
    </source>
</evidence>
<dbReference type="GeneID" id="54360086"/>
<feature type="transmembrane region" description="Helical" evidence="7">
    <location>
        <begin position="315"/>
        <end position="341"/>
    </location>
</feature>
<dbReference type="AlphaFoldDB" id="A0A6J3M0K0"/>
<gene>
    <name evidence="9" type="ORF">K489DRAFT_341609</name>
</gene>
<feature type="region of interest" description="Disordered" evidence="6">
    <location>
        <begin position="639"/>
        <end position="667"/>
    </location>
</feature>
<organism evidence="9">
    <name type="scientific">Dissoconium aciculare CBS 342.82</name>
    <dbReference type="NCBI Taxonomy" id="1314786"/>
    <lineage>
        <taxon>Eukaryota</taxon>
        <taxon>Fungi</taxon>
        <taxon>Dikarya</taxon>
        <taxon>Ascomycota</taxon>
        <taxon>Pezizomycotina</taxon>
        <taxon>Dothideomycetes</taxon>
        <taxon>Dothideomycetidae</taxon>
        <taxon>Mycosphaerellales</taxon>
        <taxon>Dissoconiaceae</taxon>
        <taxon>Dissoconium</taxon>
    </lineage>
</organism>
<feature type="compositionally biased region" description="Polar residues" evidence="6">
    <location>
        <begin position="726"/>
        <end position="753"/>
    </location>
</feature>
<dbReference type="SUPFAM" id="SSF53474">
    <property type="entry name" value="alpha/beta-Hydrolases"/>
    <property type="match status" value="1"/>
</dbReference>
<reference evidence="9" key="1">
    <citation type="submission" date="2020-01" db="EMBL/GenBank/DDBJ databases">
        <authorList>
            <consortium name="DOE Joint Genome Institute"/>
            <person name="Haridas S."/>
            <person name="Albert R."/>
            <person name="Binder M."/>
            <person name="Bloem J."/>
            <person name="Labutti K."/>
            <person name="Salamov A."/>
            <person name="Andreopoulos B."/>
            <person name="Baker S.E."/>
            <person name="Barry K."/>
            <person name="Bills G."/>
            <person name="Bluhm B.H."/>
            <person name="Cannon C."/>
            <person name="Castanera R."/>
            <person name="Culley D.E."/>
            <person name="Daum C."/>
            <person name="Ezra D."/>
            <person name="Gonzalez J.B."/>
            <person name="Henrissat B."/>
            <person name="Kuo A."/>
            <person name="Liang C."/>
            <person name="Lipzen A."/>
            <person name="Lutzoni F."/>
            <person name="Magnuson J."/>
            <person name="Mondo S."/>
            <person name="Nolan M."/>
            <person name="Ohm R."/>
            <person name="Pangilinan J."/>
            <person name="Park H.-J."/>
            <person name="Ramirez L."/>
            <person name="Alfaro M."/>
            <person name="Sun H."/>
            <person name="Tritt A."/>
            <person name="Yoshinaga Y."/>
            <person name="Zwiers L.-H."/>
            <person name="Turgeon B.G."/>
            <person name="Goodwin S.B."/>
            <person name="Spatafora J.W."/>
            <person name="Crous P.W."/>
            <person name="Grigoriev I.V."/>
        </authorList>
    </citation>
    <scope>NUCLEOTIDE SEQUENCE</scope>
    <source>
        <strain evidence="9">CBS 342.82</strain>
    </source>
</reference>
<dbReference type="PANTHER" id="PTHR17920:SF22">
    <property type="entry name" value="DUF726 DOMAIN PROTEIN (AFU_ORTHOLOGUE AFUA_2G12860)"/>
    <property type="match status" value="1"/>
</dbReference>
<name>A0A6J3M0K0_9PEZI</name>
<evidence type="ECO:0000256" key="4">
    <source>
        <dbReference type="ARBA" id="ARBA00022989"/>
    </source>
</evidence>
<keyword evidence="4 7" id="KW-1133">Transmembrane helix</keyword>
<dbReference type="OrthoDB" id="277931at2759"/>
<feature type="region of interest" description="Disordered" evidence="6">
    <location>
        <begin position="143"/>
        <end position="175"/>
    </location>
</feature>
<dbReference type="InterPro" id="IPR029058">
    <property type="entry name" value="AB_hydrolase_fold"/>
</dbReference>
<comment type="similarity">
    <text evidence="2">Belongs to the TMCO4 family.</text>
</comment>
<evidence type="ECO:0000313" key="8">
    <source>
        <dbReference type="Proteomes" id="UP000504637"/>
    </source>
</evidence>
<comment type="subcellular location">
    <subcellularLocation>
        <location evidence="1">Membrane</location>
        <topology evidence="1">Multi-pass membrane protein</topology>
    </subcellularLocation>
</comment>
<keyword evidence="8" id="KW-1185">Reference proteome</keyword>
<evidence type="ECO:0000256" key="2">
    <source>
        <dbReference type="ARBA" id="ARBA00009824"/>
    </source>
</evidence>
<feature type="region of interest" description="Disordered" evidence="6">
    <location>
        <begin position="1"/>
        <end position="26"/>
    </location>
</feature>
<protein>
    <submittedName>
        <fullName evidence="9">DUF726-domain-containing protein</fullName>
    </submittedName>
</protein>
<feature type="region of interest" description="Disordered" evidence="6">
    <location>
        <begin position="706"/>
        <end position="753"/>
    </location>
</feature>
<feature type="compositionally biased region" description="Basic and acidic residues" evidence="6">
    <location>
        <begin position="639"/>
        <end position="655"/>
    </location>
</feature>
<accession>A0A6J3M0K0</accession>
<evidence type="ECO:0000256" key="5">
    <source>
        <dbReference type="ARBA" id="ARBA00023136"/>
    </source>
</evidence>
<keyword evidence="3 7" id="KW-0812">Transmembrane</keyword>
<feature type="compositionally biased region" description="Polar residues" evidence="6">
    <location>
        <begin position="147"/>
        <end position="167"/>
    </location>
</feature>
<dbReference type="PANTHER" id="PTHR17920">
    <property type="entry name" value="TRANSMEMBRANE AND COILED-COIL DOMAIN-CONTAINING PROTEIN 4 TMCO4"/>
    <property type="match status" value="1"/>
</dbReference>
<dbReference type="Pfam" id="PF05277">
    <property type="entry name" value="DUF726"/>
    <property type="match status" value="1"/>
</dbReference>
<keyword evidence="5 7" id="KW-0472">Membrane</keyword>
<reference evidence="9" key="2">
    <citation type="submission" date="2020-04" db="EMBL/GenBank/DDBJ databases">
        <authorList>
            <consortium name="NCBI Genome Project"/>
        </authorList>
    </citation>
    <scope>NUCLEOTIDE SEQUENCE</scope>
    <source>
        <strain evidence="9">CBS 342.82</strain>
    </source>
</reference>